<reference evidence="6 7" key="1">
    <citation type="journal article" date="2013" name="Genome Announc.">
        <title>Draft Genome Sequence of Sphingobium lactosutens Strain DS20T, Isolated from a Hexachlorocyclohexane Dumpsite.</title>
        <authorList>
            <person name="Kumar R."/>
            <person name="Dwivedi V."/>
            <person name="Negi V."/>
            <person name="Khurana J.P."/>
            <person name="Lal R."/>
        </authorList>
    </citation>
    <scope>NUCLEOTIDE SEQUENCE [LARGE SCALE GENOMIC DNA]</scope>
    <source>
        <strain evidence="6 7">DS20</strain>
    </source>
</reference>
<dbReference type="Pfam" id="PF13411">
    <property type="entry name" value="MerR_1"/>
    <property type="match status" value="1"/>
</dbReference>
<evidence type="ECO:0000313" key="6">
    <source>
        <dbReference type="EMBL" id="EQB11113.1"/>
    </source>
</evidence>
<dbReference type="GO" id="GO:0003677">
    <property type="term" value="F:DNA binding"/>
    <property type="evidence" value="ECO:0007669"/>
    <property type="project" value="UniProtKB-KW"/>
</dbReference>
<keyword evidence="7" id="KW-1185">Reference proteome</keyword>
<dbReference type="Proteomes" id="UP000015531">
    <property type="component" value="Unassembled WGS sequence"/>
</dbReference>
<dbReference type="Gene3D" id="1.10.1660.10">
    <property type="match status" value="1"/>
</dbReference>
<gene>
    <name evidence="6" type="ORF">RLDS_24785</name>
</gene>
<dbReference type="PANTHER" id="PTHR30204">
    <property type="entry name" value="REDOX-CYCLING DRUG-SENSING TRANSCRIPTIONAL ACTIVATOR SOXR"/>
    <property type="match status" value="1"/>
</dbReference>
<dbReference type="InterPro" id="IPR009061">
    <property type="entry name" value="DNA-bd_dom_put_sf"/>
</dbReference>
<keyword evidence="2" id="KW-0408">Iron</keyword>
<keyword evidence="1" id="KW-0479">Metal-binding</keyword>
<protein>
    <submittedName>
        <fullName evidence="6">MerR family transcriptional regulator</fullName>
    </submittedName>
</protein>
<evidence type="ECO:0000256" key="2">
    <source>
        <dbReference type="ARBA" id="ARBA00023004"/>
    </source>
</evidence>
<keyword evidence="3" id="KW-0411">Iron-sulfur</keyword>
<dbReference type="GO" id="GO:0003700">
    <property type="term" value="F:DNA-binding transcription factor activity"/>
    <property type="evidence" value="ECO:0007669"/>
    <property type="project" value="InterPro"/>
</dbReference>
<dbReference type="AlphaFoldDB" id="T0HG59"/>
<dbReference type="RefSeq" id="WP_021228402.1">
    <property type="nucleotide sequence ID" value="NZ_ATDP01000108.1"/>
</dbReference>
<dbReference type="SMART" id="SM00422">
    <property type="entry name" value="HTH_MERR"/>
    <property type="match status" value="1"/>
</dbReference>
<sequence>MSVADSNDELTVGQVAKRSGVPVSTIHFYEAKGLIQGWRSAGNQRRYSRRILRRVAVIRIAQRAGLPLAIIKEHLDALPSEPISAKAWRSLTQKWRALLDDRITGLLQLRNQMESCIGCGCLSLEDCPLRNPGDLLASEGAGARLLVTRADALDSGKTKE</sequence>
<name>T0HG59_9SPHN</name>
<dbReference type="eggNOG" id="COG0789">
    <property type="taxonomic scope" value="Bacteria"/>
</dbReference>
<accession>T0HG59</accession>
<evidence type="ECO:0000256" key="1">
    <source>
        <dbReference type="ARBA" id="ARBA00022714"/>
    </source>
</evidence>
<dbReference type="PANTHER" id="PTHR30204:SF0">
    <property type="entry name" value="REDOX-SENSITIVE TRANSCRIPTIONAL ACTIVATOR SOXR"/>
    <property type="match status" value="1"/>
</dbReference>
<evidence type="ECO:0000313" key="7">
    <source>
        <dbReference type="Proteomes" id="UP000015531"/>
    </source>
</evidence>
<dbReference type="PROSITE" id="PS50937">
    <property type="entry name" value="HTH_MERR_2"/>
    <property type="match status" value="1"/>
</dbReference>
<feature type="domain" description="HTH merR-type" evidence="5">
    <location>
        <begin position="9"/>
        <end position="77"/>
    </location>
</feature>
<dbReference type="SUPFAM" id="SSF46955">
    <property type="entry name" value="Putative DNA-binding domain"/>
    <property type="match status" value="1"/>
</dbReference>
<dbReference type="InterPro" id="IPR000551">
    <property type="entry name" value="MerR-type_HTH_dom"/>
</dbReference>
<dbReference type="OrthoDB" id="9802944at2"/>
<keyword evidence="1" id="KW-0001">2Fe-2S</keyword>
<dbReference type="PATRIC" id="fig|1331060.3.peg.4812"/>
<dbReference type="InterPro" id="IPR010211">
    <property type="entry name" value="Redox-sen_tscrpt-act_SoxR"/>
</dbReference>
<dbReference type="PRINTS" id="PR00040">
    <property type="entry name" value="HTHMERR"/>
</dbReference>
<dbReference type="EMBL" id="ATDP01000108">
    <property type="protein sequence ID" value="EQB11113.1"/>
    <property type="molecule type" value="Genomic_DNA"/>
</dbReference>
<comment type="caution">
    <text evidence="6">The sequence shown here is derived from an EMBL/GenBank/DDBJ whole genome shotgun (WGS) entry which is preliminary data.</text>
</comment>
<evidence type="ECO:0000256" key="3">
    <source>
        <dbReference type="ARBA" id="ARBA00023014"/>
    </source>
</evidence>
<organism evidence="6 7">
    <name type="scientific">Sphingobium lactosutens DS20</name>
    <dbReference type="NCBI Taxonomy" id="1331060"/>
    <lineage>
        <taxon>Bacteria</taxon>
        <taxon>Pseudomonadati</taxon>
        <taxon>Pseudomonadota</taxon>
        <taxon>Alphaproteobacteria</taxon>
        <taxon>Sphingomonadales</taxon>
        <taxon>Sphingomonadaceae</taxon>
        <taxon>Sphingobium</taxon>
    </lineage>
</organism>
<dbReference type="GO" id="GO:0006979">
    <property type="term" value="P:response to oxidative stress"/>
    <property type="evidence" value="ECO:0007669"/>
    <property type="project" value="InterPro"/>
</dbReference>
<evidence type="ECO:0000259" key="5">
    <source>
        <dbReference type="PROSITE" id="PS50937"/>
    </source>
</evidence>
<evidence type="ECO:0000256" key="4">
    <source>
        <dbReference type="ARBA" id="ARBA00023125"/>
    </source>
</evidence>
<keyword evidence="4" id="KW-0238">DNA-binding</keyword>
<proteinExistence type="predicted"/>
<dbReference type="GO" id="GO:0051537">
    <property type="term" value="F:2 iron, 2 sulfur cluster binding"/>
    <property type="evidence" value="ECO:0007669"/>
    <property type="project" value="UniProtKB-KW"/>
</dbReference>
<dbReference type="InterPro" id="IPR047057">
    <property type="entry name" value="MerR_fam"/>
</dbReference>
<dbReference type="NCBIfam" id="TIGR01950">
    <property type="entry name" value="SoxR"/>
    <property type="match status" value="1"/>
</dbReference>